<protein>
    <submittedName>
        <fullName evidence="1">Uncharacterized protein</fullName>
    </submittedName>
</protein>
<organism evidence="1">
    <name type="scientific">virus sp. ctmTa7</name>
    <dbReference type="NCBI Taxonomy" id="2828255"/>
    <lineage>
        <taxon>Viruses</taxon>
    </lineage>
</organism>
<proteinExistence type="predicted"/>
<reference evidence="1" key="1">
    <citation type="journal article" date="2021" name="Proc. Natl. Acad. Sci. U.S.A.">
        <title>A Catalog of Tens of Thousands of Viruses from Human Metagenomes Reveals Hidden Associations with Chronic Diseases.</title>
        <authorList>
            <person name="Tisza M.J."/>
            <person name="Buck C.B."/>
        </authorList>
    </citation>
    <scope>NUCLEOTIDE SEQUENCE</scope>
    <source>
        <strain evidence="1">CtmTa7</strain>
    </source>
</reference>
<dbReference type="EMBL" id="BK059091">
    <property type="protein sequence ID" value="DAE28708.1"/>
    <property type="molecule type" value="Genomic_DNA"/>
</dbReference>
<sequence>MYKQSISLLFLIFWIASSHLISTYEIIVHSGVEPEPSFLICTFTPMNKPES</sequence>
<name>A0A8S5RCK1_9VIRU</name>
<evidence type="ECO:0000313" key="1">
    <source>
        <dbReference type="EMBL" id="DAE28708.1"/>
    </source>
</evidence>
<accession>A0A8S5RCK1</accession>